<dbReference type="PANTHER" id="PTHR23028">
    <property type="entry name" value="ACETYLTRANSFERASE"/>
    <property type="match status" value="1"/>
</dbReference>
<sequence length="326" mass="38443">MITNIQILRAFAAIIVVLVHAQDWVIKNNFSYENYEYLTFNVRYWGNFGVDLFFVISGYIMFMINSKKHRSPIEFLSNRIQRIVPIYWFLTFVIFTLYLTLPSLFRVSGYSLEHVVTSLLFVSHFFGYEVPALYVGWTLEYELFFYLIFALTLFIKIKDIYRLVMLTLIFMGAIYINWYSSIAIEFLYGGAIFILFDRLQCLKGYQNNFFWVPLILAIIFVIYHAHIDQTERYIYWGIPSAIILCSAILMQNINIKLLIELGNASYSIYLVQVFGLPMMTKILIKITPDMPGILVFISISIFSILLGYIFYQLIEKNINRIFKRRS</sequence>
<feature type="transmembrane region" description="Helical" evidence="1">
    <location>
        <begin position="266"/>
        <end position="284"/>
    </location>
</feature>
<evidence type="ECO:0000259" key="2">
    <source>
        <dbReference type="Pfam" id="PF01757"/>
    </source>
</evidence>
<dbReference type="InterPro" id="IPR050879">
    <property type="entry name" value="Acyltransferase_3"/>
</dbReference>
<feature type="transmembrane region" description="Helical" evidence="1">
    <location>
        <begin position="290"/>
        <end position="314"/>
    </location>
</feature>
<keyword evidence="1" id="KW-0472">Membrane</keyword>
<dbReference type="GO" id="GO:0016746">
    <property type="term" value="F:acyltransferase activity"/>
    <property type="evidence" value="ECO:0007669"/>
    <property type="project" value="UniProtKB-KW"/>
</dbReference>
<organism evidence="3 4">
    <name type="scientific">Wohlfahrtiimonas larvae</name>
    <dbReference type="NCBI Taxonomy" id="1157986"/>
    <lineage>
        <taxon>Bacteria</taxon>
        <taxon>Pseudomonadati</taxon>
        <taxon>Pseudomonadota</taxon>
        <taxon>Gammaproteobacteria</taxon>
        <taxon>Cardiobacteriales</taxon>
        <taxon>Ignatzschineriaceae</taxon>
        <taxon>Wohlfahrtiimonas</taxon>
    </lineage>
</organism>
<feature type="transmembrane region" description="Helical" evidence="1">
    <location>
        <begin position="45"/>
        <end position="64"/>
    </location>
</feature>
<dbReference type="RefSeq" id="WP_077925976.1">
    <property type="nucleotide sequence ID" value="NZ_BAABKE010000001.1"/>
</dbReference>
<accession>A0ABP9MDL7</accession>
<evidence type="ECO:0000256" key="1">
    <source>
        <dbReference type="SAM" id="Phobius"/>
    </source>
</evidence>
<dbReference type="Proteomes" id="UP001500631">
    <property type="component" value="Unassembled WGS sequence"/>
</dbReference>
<feature type="transmembrane region" description="Helical" evidence="1">
    <location>
        <begin position="208"/>
        <end position="227"/>
    </location>
</feature>
<keyword evidence="1" id="KW-1133">Transmembrane helix</keyword>
<feature type="transmembrane region" description="Helical" evidence="1">
    <location>
        <begin position="107"/>
        <end position="127"/>
    </location>
</feature>
<feature type="transmembrane region" description="Helical" evidence="1">
    <location>
        <begin position="233"/>
        <end position="254"/>
    </location>
</feature>
<dbReference type="EMBL" id="BAABKE010000001">
    <property type="protein sequence ID" value="GAA5093816.1"/>
    <property type="molecule type" value="Genomic_DNA"/>
</dbReference>
<keyword evidence="3" id="KW-0808">Transferase</keyword>
<proteinExistence type="predicted"/>
<keyword evidence="4" id="KW-1185">Reference proteome</keyword>
<evidence type="ECO:0000313" key="4">
    <source>
        <dbReference type="Proteomes" id="UP001500631"/>
    </source>
</evidence>
<keyword evidence="1" id="KW-0812">Transmembrane</keyword>
<reference evidence="4" key="1">
    <citation type="journal article" date="2019" name="Int. J. Syst. Evol. Microbiol.">
        <title>The Global Catalogue of Microorganisms (GCM) 10K type strain sequencing project: providing services to taxonomists for standard genome sequencing and annotation.</title>
        <authorList>
            <consortium name="The Broad Institute Genomics Platform"/>
            <consortium name="The Broad Institute Genome Sequencing Center for Infectious Disease"/>
            <person name="Wu L."/>
            <person name="Ma J."/>
        </authorList>
    </citation>
    <scope>NUCLEOTIDE SEQUENCE [LARGE SCALE GENOMIC DNA]</scope>
    <source>
        <strain evidence="4">JCM 18424</strain>
    </source>
</reference>
<protein>
    <submittedName>
        <fullName evidence="3">Acyltransferase</fullName>
    </submittedName>
</protein>
<dbReference type="Pfam" id="PF01757">
    <property type="entry name" value="Acyl_transf_3"/>
    <property type="match status" value="1"/>
</dbReference>
<keyword evidence="3" id="KW-0012">Acyltransferase</keyword>
<evidence type="ECO:0000313" key="3">
    <source>
        <dbReference type="EMBL" id="GAA5093816.1"/>
    </source>
</evidence>
<dbReference type="PANTHER" id="PTHR23028:SF131">
    <property type="entry name" value="BLR2367 PROTEIN"/>
    <property type="match status" value="1"/>
</dbReference>
<gene>
    <name evidence="3" type="ORF">GCM10023338_01310</name>
</gene>
<comment type="caution">
    <text evidence="3">The sequence shown here is derived from an EMBL/GenBank/DDBJ whole genome shotgun (WGS) entry which is preliminary data.</text>
</comment>
<name>A0ABP9MDL7_9GAMM</name>
<feature type="transmembrane region" description="Helical" evidence="1">
    <location>
        <begin position="84"/>
        <end position="101"/>
    </location>
</feature>
<feature type="domain" description="Acyltransferase 3" evidence="2">
    <location>
        <begin position="4"/>
        <end position="311"/>
    </location>
</feature>
<dbReference type="InterPro" id="IPR002656">
    <property type="entry name" value="Acyl_transf_3_dom"/>
</dbReference>
<feature type="transmembrane region" description="Helical" evidence="1">
    <location>
        <begin position="139"/>
        <end position="157"/>
    </location>
</feature>
<feature type="transmembrane region" description="Helical" evidence="1">
    <location>
        <begin position="163"/>
        <end position="196"/>
    </location>
</feature>